<organism evidence="1 2">
    <name type="scientific">Tistlia consotensis USBA 355</name>
    <dbReference type="NCBI Taxonomy" id="560819"/>
    <lineage>
        <taxon>Bacteria</taxon>
        <taxon>Pseudomonadati</taxon>
        <taxon>Pseudomonadota</taxon>
        <taxon>Alphaproteobacteria</taxon>
        <taxon>Rhodospirillales</taxon>
        <taxon>Rhodovibrionaceae</taxon>
        <taxon>Tistlia</taxon>
    </lineage>
</organism>
<dbReference type="RefSeq" id="WP_085126293.1">
    <property type="nucleotide sequence ID" value="NZ_FWZX01000039.1"/>
</dbReference>
<accession>A0A1Y6CW43</accession>
<evidence type="ECO:0000313" key="1">
    <source>
        <dbReference type="EMBL" id="SMF79051.1"/>
    </source>
</evidence>
<gene>
    <name evidence="1" type="ORF">SAMN05428998_13942</name>
</gene>
<proteinExistence type="predicted"/>
<evidence type="ECO:0000313" key="2">
    <source>
        <dbReference type="Proteomes" id="UP000192917"/>
    </source>
</evidence>
<dbReference type="EMBL" id="FWZX01000039">
    <property type="protein sequence ID" value="SMF79051.1"/>
    <property type="molecule type" value="Genomic_DNA"/>
</dbReference>
<keyword evidence="2" id="KW-1185">Reference proteome</keyword>
<reference evidence="1 2" key="1">
    <citation type="submission" date="2017-04" db="EMBL/GenBank/DDBJ databases">
        <authorList>
            <person name="Afonso C.L."/>
            <person name="Miller P.J."/>
            <person name="Scott M.A."/>
            <person name="Spackman E."/>
            <person name="Goraichik I."/>
            <person name="Dimitrov K.M."/>
            <person name="Suarez D.L."/>
            <person name="Swayne D.E."/>
        </authorList>
    </citation>
    <scope>NUCLEOTIDE SEQUENCE [LARGE SCALE GENOMIC DNA]</scope>
    <source>
        <strain evidence="1 2">USBA 355</strain>
    </source>
</reference>
<sequence length="88" mass="9719">MCQTIFLKENEAIEESDRPLVQVVHRLGAGALPVTEIYAYTRGRRPTLVRTSLDSLAVALDEARTHAELAGIEQVYVLDLVPELSEAV</sequence>
<protein>
    <submittedName>
        <fullName evidence="1">Uncharacterized protein</fullName>
    </submittedName>
</protein>
<dbReference type="AlphaFoldDB" id="A0A1Y6CW43"/>
<name>A0A1Y6CW43_9PROT</name>
<dbReference type="Proteomes" id="UP000192917">
    <property type="component" value="Unassembled WGS sequence"/>
</dbReference>